<evidence type="ECO:0000313" key="4">
    <source>
        <dbReference type="EMBL" id="GEP59675.1"/>
    </source>
</evidence>
<name>A0A512NL52_9HYPH</name>
<evidence type="ECO:0000256" key="1">
    <source>
        <dbReference type="RuleBase" id="RU003494"/>
    </source>
</evidence>
<dbReference type="EMBL" id="BKAJ01000136">
    <property type="protein sequence ID" value="GEP59675.1"/>
    <property type="molecule type" value="Genomic_DNA"/>
</dbReference>
<protein>
    <submittedName>
        <fullName evidence="4">Glutathione S-transferase</fullName>
    </submittedName>
</protein>
<dbReference type="InterPro" id="IPR004046">
    <property type="entry name" value="GST_C"/>
</dbReference>
<dbReference type="InterPro" id="IPR036249">
    <property type="entry name" value="Thioredoxin-like_sf"/>
</dbReference>
<dbReference type="SFLD" id="SFLDG00358">
    <property type="entry name" value="Main_(cytGST)"/>
    <property type="match status" value="1"/>
</dbReference>
<dbReference type="PROSITE" id="PS50404">
    <property type="entry name" value="GST_NTER"/>
    <property type="match status" value="1"/>
</dbReference>
<dbReference type="RefSeq" id="WP_147155046.1">
    <property type="nucleotide sequence ID" value="NZ_BKAJ01000136.1"/>
</dbReference>
<comment type="caution">
    <text evidence="4">The sequence shown here is derived from an EMBL/GenBank/DDBJ whole genome shotgun (WGS) entry which is preliminary data.</text>
</comment>
<reference evidence="4 5" key="1">
    <citation type="submission" date="2019-07" db="EMBL/GenBank/DDBJ databases">
        <title>Whole genome shotgun sequence of Reyranella soli NBRC 108950.</title>
        <authorList>
            <person name="Hosoyama A."/>
            <person name="Uohara A."/>
            <person name="Ohji S."/>
            <person name="Ichikawa N."/>
        </authorList>
    </citation>
    <scope>NUCLEOTIDE SEQUENCE [LARGE SCALE GENOMIC DNA]</scope>
    <source>
        <strain evidence="4 5">NBRC 108950</strain>
    </source>
</reference>
<dbReference type="AlphaFoldDB" id="A0A512NL52"/>
<dbReference type="CDD" id="cd03046">
    <property type="entry name" value="GST_N_GTT1_like"/>
    <property type="match status" value="1"/>
</dbReference>
<organism evidence="4 5">
    <name type="scientific">Reyranella soli</name>
    <dbReference type="NCBI Taxonomy" id="1230389"/>
    <lineage>
        <taxon>Bacteria</taxon>
        <taxon>Pseudomonadati</taxon>
        <taxon>Pseudomonadota</taxon>
        <taxon>Alphaproteobacteria</taxon>
        <taxon>Hyphomicrobiales</taxon>
        <taxon>Reyranellaceae</taxon>
        <taxon>Reyranella</taxon>
    </lineage>
</organism>
<dbReference type="PANTHER" id="PTHR44051:SF21">
    <property type="entry name" value="GLUTATHIONE S-TRANSFERASE FAMILY PROTEIN"/>
    <property type="match status" value="1"/>
</dbReference>
<dbReference type="SUPFAM" id="SSF52833">
    <property type="entry name" value="Thioredoxin-like"/>
    <property type="match status" value="1"/>
</dbReference>
<dbReference type="OrthoDB" id="9811242at2"/>
<dbReference type="GO" id="GO:0016740">
    <property type="term" value="F:transferase activity"/>
    <property type="evidence" value="ECO:0007669"/>
    <property type="project" value="UniProtKB-KW"/>
</dbReference>
<accession>A0A512NL52</accession>
<feature type="domain" description="GST C-terminal" evidence="3">
    <location>
        <begin position="89"/>
        <end position="201"/>
    </location>
</feature>
<dbReference type="Gene3D" id="3.40.30.10">
    <property type="entry name" value="Glutaredoxin"/>
    <property type="match status" value="1"/>
</dbReference>
<dbReference type="PANTHER" id="PTHR44051">
    <property type="entry name" value="GLUTATHIONE S-TRANSFERASE-RELATED"/>
    <property type="match status" value="1"/>
</dbReference>
<dbReference type="SFLD" id="SFLDG01150">
    <property type="entry name" value="Main.1:_Beta-like"/>
    <property type="match status" value="1"/>
</dbReference>
<dbReference type="PROSITE" id="PS50405">
    <property type="entry name" value="GST_CTER"/>
    <property type="match status" value="1"/>
</dbReference>
<dbReference type="InterPro" id="IPR004045">
    <property type="entry name" value="Glutathione_S-Trfase_N"/>
</dbReference>
<dbReference type="InterPro" id="IPR010987">
    <property type="entry name" value="Glutathione-S-Trfase_C-like"/>
</dbReference>
<evidence type="ECO:0000259" key="2">
    <source>
        <dbReference type="PROSITE" id="PS50404"/>
    </source>
</evidence>
<comment type="similarity">
    <text evidence="1">Belongs to the GST superfamily.</text>
</comment>
<gene>
    <name evidence="4" type="primary">gst_3</name>
    <name evidence="4" type="ORF">RSO01_68410</name>
</gene>
<evidence type="ECO:0000313" key="5">
    <source>
        <dbReference type="Proteomes" id="UP000321058"/>
    </source>
</evidence>
<keyword evidence="4" id="KW-0808">Transferase</keyword>
<dbReference type="InterPro" id="IPR036282">
    <property type="entry name" value="Glutathione-S-Trfase_C_sf"/>
</dbReference>
<sequence length="201" mass="21734">MSEEIVFYHNPQSRAQMAHWMLEEAGAPYKTVLIDFAKGENRTPAFLAINPMGKLPTIVHRGTVVTETAAIIAYIADAFPAAGLAPPPGDPLRGAYYRWLFFGAGCMEPALLDKMMNRPPVERKAAVGWGSYEEVMATLKTALANGPYLLGDKFSAADVYVGSEIRFAMMFGAPALKGETVFDDYVARLSARPAAQRAAGG</sequence>
<dbReference type="CDD" id="cd03207">
    <property type="entry name" value="GST_C_8"/>
    <property type="match status" value="1"/>
</dbReference>
<dbReference type="InterPro" id="IPR040079">
    <property type="entry name" value="Glutathione_S-Trfase"/>
</dbReference>
<feature type="domain" description="GST N-terminal" evidence="2">
    <location>
        <begin position="2"/>
        <end position="83"/>
    </location>
</feature>
<dbReference type="Pfam" id="PF00043">
    <property type="entry name" value="GST_C"/>
    <property type="match status" value="1"/>
</dbReference>
<dbReference type="Pfam" id="PF02798">
    <property type="entry name" value="GST_N"/>
    <property type="match status" value="1"/>
</dbReference>
<proteinExistence type="inferred from homology"/>
<dbReference type="Proteomes" id="UP000321058">
    <property type="component" value="Unassembled WGS sequence"/>
</dbReference>
<dbReference type="Gene3D" id="1.20.1050.10">
    <property type="match status" value="1"/>
</dbReference>
<dbReference type="SFLD" id="SFLDS00019">
    <property type="entry name" value="Glutathione_Transferase_(cytos"/>
    <property type="match status" value="1"/>
</dbReference>
<keyword evidence="5" id="KW-1185">Reference proteome</keyword>
<evidence type="ECO:0000259" key="3">
    <source>
        <dbReference type="PROSITE" id="PS50405"/>
    </source>
</evidence>
<dbReference type="SUPFAM" id="SSF47616">
    <property type="entry name" value="GST C-terminal domain-like"/>
    <property type="match status" value="1"/>
</dbReference>